<organism evidence="1 2">
    <name type="scientific">Arachis hypogaea</name>
    <name type="common">Peanut</name>
    <dbReference type="NCBI Taxonomy" id="3818"/>
    <lineage>
        <taxon>Eukaryota</taxon>
        <taxon>Viridiplantae</taxon>
        <taxon>Streptophyta</taxon>
        <taxon>Embryophyta</taxon>
        <taxon>Tracheophyta</taxon>
        <taxon>Spermatophyta</taxon>
        <taxon>Magnoliopsida</taxon>
        <taxon>eudicotyledons</taxon>
        <taxon>Gunneridae</taxon>
        <taxon>Pentapetalae</taxon>
        <taxon>rosids</taxon>
        <taxon>fabids</taxon>
        <taxon>Fabales</taxon>
        <taxon>Fabaceae</taxon>
        <taxon>Papilionoideae</taxon>
        <taxon>50 kb inversion clade</taxon>
        <taxon>dalbergioids sensu lato</taxon>
        <taxon>Dalbergieae</taxon>
        <taxon>Pterocarpus clade</taxon>
        <taxon>Arachis</taxon>
    </lineage>
</organism>
<accession>A0A444YQC6</accession>
<protein>
    <submittedName>
        <fullName evidence="1">Uncharacterized protein</fullName>
    </submittedName>
</protein>
<evidence type="ECO:0000313" key="1">
    <source>
        <dbReference type="EMBL" id="RYR04173.1"/>
    </source>
</evidence>
<proteinExistence type="predicted"/>
<dbReference type="Gramene" id="arahy.Tifrunner.gnm2.ann2.Ah16g338100.1">
    <property type="protein sequence ID" value="arahy.Tifrunner.gnm2.ann2.Ah16g338100.1-CDS"/>
    <property type="gene ID" value="arahy.Tifrunner.gnm2.ann2.Ah16g338100"/>
</dbReference>
<dbReference type="EMBL" id="SDMP01000016">
    <property type="protein sequence ID" value="RYR04173.1"/>
    <property type="molecule type" value="Genomic_DNA"/>
</dbReference>
<gene>
    <name evidence="1" type="ORF">Ahy_B06g083764</name>
</gene>
<keyword evidence="2" id="KW-1185">Reference proteome</keyword>
<reference evidence="1 2" key="1">
    <citation type="submission" date="2019-01" db="EMBL/GenBank/DDBJ databases">
        <title>Sequencing of cultivated peanut Arachis hypogaea provides insights into genome evolution and oil improvement.</title>
        <authorList>
            <person name="Chen X."/>
        </authorList>
    </citation>
    <scope>NUCLEOTIDE SEQUENCE [LARGE SCALE GENOMIC DNA]</scope>
    <source>
        <strain evidence="2">cv. Fuhuasheng</strain>
        <tissue evidence="1">Leaves</tissue>
    </source>
</reference>
<dbReference type="Proteomes" id="UP000289738">
    <property type="component" value="Chromosome B06"/>
</dbReference>
<sequence length="105" mass="12136">MLDAASLPIWLTEVSVDSDPNQAEHLEEILREGYSHPFVEGIIMFISLAIASFKDMALMLRKIFIILRPMTLWTSSSISGKLKLRKPQKTALELYIFHWIKEIMM</sequence>
<dbReference type="STRING" id="3818.A0A444YQC6"/>
<dbReference type="InterPro" id="IPR017853">
    <property type="entry name" value="GH"/>
</dbReference>
<evidence type="ECO:0000313" key="2">
    <source>
        <dbReference type="Proteomes" id="UP000289738"/>
    </source>
</evidence>
<comment type="caution">
    <text evidence="1">The sequence shown here is derived from an EMBL/GenBank/DDBJ whole genome shotgun (WGS) entry which is preliminary data.</text>
</comment>
<dbReference type="SUPFAM" id="SSF51445">
    <property type="entry name" value="(Trans)glycosidases"/>
    <property type="match status" value="1"/>
</dbReference>
<name>A0A444YQC6_ARAHY</name>
<dbReference type="AlphaFoldDB" id="A0A444YQC6"/>